<evidence type="ECO:0008006" key="4">
    <source>
        <dbReference type="Google" id="ProtNLM"/>
    </source>
</evidence>
<evidence type="ECO:0000313" key="3">
    <source>
        <dbReference type="Proteomes" id="UP000700596"/>
    </source>
</evidence>
<dbReference type="AlphaFoldDB" id="A0A9P9I7M1"/>
<gene>
    <name evidence="2" type="ORF">B0J11DRAFT_203363</name>
</gene>
<keyword evidence="1" id="KW-0732">Signal</keyword>
<sequence>MVHHRRLVSYKTFFFAILLFVKVIMSGEHSTASAFSSLATDTTISPISLTGGHDLSTIALVMVSNLPQLALSYTSLQSADHCCCHCQRI</sequence>
<proteinExistence type="predicted"/>
<protein>
    <recommendedName>
        <fullName evidence="4">Secreted protein</fullName>
    </recommendedName>
</protein>
<evidence type="ECO:0000256" key="1">
    <source>
        <dbReference type="SAM" id="SignalP"/>
    </source>
</evidence>
<feature type="signal peptide" evidence="1">
    <location>
        <begin position="1"/>
        <end position="26"/>
    </location>
</feature>
<feature type="chain" id="PRO_5040463358" description="Secreted protein" evidence="1">
    <location>
        <begin position="27"/>
        <end position="89"/>
    </location>
</feature>
<dbReference type="EMBL" id="JAGMWT010000026">
    <property type="protein sequence ID" value="KAH7110881.1"/>
    <property type="molecule type" value="Genomic_DNA"/>
</dbReference>
<reference evidence="2" key="1">
    <citation type="journal article" date="2021" name="Nat. Commun.">
        <title>Genetic determinants of endophytism in the Arabidopsis root mycobiome.</title>
        <authorList>
            <person name="Mesny F."/>
            <person name="Miyauchi S."/>
            <person name="Thiergart T."/>
            <person name="Pickel B."/>
            <person name="Atanasova L."/>
            <person name="Karlsson M."/>
            <person name="Huettel B."/>
            <person name="Barry K.W."/>
            <person name="Haridas S."/>
            <person name="Chen C."/>
            <person name="Bauer D."/>
            <person name="Andreopoulos W."/>
            <person name="Pangilinan J."/>
            <person name="LaButti K."/>
            <person name="Riley R."/>
            <person name="Lipzen A."/>
            <person name="Clum A."/>
            <person name="Drula E."/>
            <person name="Henrissat B."/>
            <person name="Kohler A."/>
            <person name="Grigoriev I.V."/>
            <person name="Martin F.M."/>
            <person name="Hacquard S."/>
        </authorList>
    </citation>
    <scope>NUCLEOTIDE SEQUENCE</scope>
    <source>
        <strain evidence="2">MPI-CAGE-CH-0243</strain>
    </source>
</reference>
<dbReference type="Proteomes" id="UP000700596">
    <property type="component" value="Unassembled WGS sequence"/>
</dbReference>
<evidence type="ECO:0000313" key="2">
    <source>
        <dbReference type="EMBL" id="KAH7110881.1"/>
    </source>
</evidence>
<name>A0A9P9I7M1_9PLEO</name>
<accession>A0A9P9I7M1</accession>
<organism evidence="2 3">
    <name type="scientific">Dendryphion nanum</name>
    <dbReference type="NCBI Taxonomy" id="256645"/>
    <lineage>
        <taxon>Eukaryota</taxon>
        <taxon>Fungi</taxon>
        <taxon>Dikarya</taxon>
        <taxon>Ascomycota</taxon>
        <taxon>Pezizomycotina</taxon>
        <taxon>Dothideomycetes</taxon>
        <taxon>Pleosporomycetidae</taxon>
        <taxon>Pleosporales</taxon>
        <taxon>Torulaceae</taxon>
        <taxon>Dendryphion</taxon>
    </lineage>
</organism>
<keyword evidence="3" id="KW-1185">Reference proteome</keyword>
<comment type="caution">
    <text evidence="2">The sequence shown here is derived from an EMBL/GenBank/DDBJ whole genome shotgun (WGS) entry which is preliminary data.</text>
</comment>